<dbReference type="AlphaFoldDB" id="A0A8J2W338"/>
<accession>A0A8J2W338</accession>
<sequence length="126" mass="13778">MDSHTLRSLALRIAPANTRILWILQFGCNVCCTFVNIVHLRCVMRHSRRYTDGGPRRRPLLHCGAQSHSLAHDLGIELGIGSARRGRGVGGGLRDDALAAAPPRPTPPATYKPPTLSPFLKCQPHI</sequence>
<proteinExistence type="predicted"/>
<name>A0A8J2W338_9NEOP</name>
<organism evidence="3 4">
    <name type="scientific">Danaus chrysippus</name>
    <name type="common">African queen</name>
    <dbReference type="NCBI Taxonomy" id="151541"/>
    <lineage>
        <taxon>Eukaryota</taxon>
        <taxon>Metazoa</taxon>
        <taxon>Ecdysozoa</taxon>
        <taxon>Arthropoda</taxon>
        <taxon>Hexapoda</taxon>
        <taxon>Insecta</taxon>
        <taxon>Pterygota</taxon>
        <taxon>Neoptera</taxon>
        <taxon>Endopterygota</taxon>
        <taxon>Lepidoptera</taxon>
        <taxon>Glossata</taxon>
        <taxon>Ditrysia</taxon>
        <taxon>Papilionoidea</taxon>
        <taxon>Nymphalidae</taxon>
        <taxon>Danainae</taxon>
        <taxon>Danaini</taxon>
        <taxon>Danaina</taxon>
        <taxon>Danaus</taxon>
        <taxon>Anosia</taxon>
    </lineage>
</organism>
<gene>
    <name evidence="3" type="ORF">DCHRY22_LOCUS6252</name>
</gene>
<evidence type="ECO:0000256" key="2">
    <source>
        <dbReference type="SAM" id="Phobius"/>
    </source>
</evidence>
<dbReference type="EMBL" id="CAKASE010000053">
    <property type="protein sequence ID" value="CAG9565405.1"/>
    <property type="molecule type" value="Genomic_DNA"/>
</dbReference>
<protein>
    <submittedName>
        <fullName evidence="3">(African queen) hypothetical protein</fullName>
    </submittedName>
</protein>
<keyword evidence="4" id="KW-1185">Reference proteome</keyword>
<keyword evidence="2" id="KW-0812">Transmembrane</keyword>
<keyword evidence="2" id="KW-0472">Membrane</keyword>
<evidence type="ECO:0000256" key="1">
    <source>
        <dbReference type="SAM" id="MobiDB-lite"/>
    </source>
</evidence>
<dbReference type="OrthoDB" id="7461365at2759"/>
<evidence type="ECO:0000313" key="3">
    <source>
        <dbReference type="EMBL" id="CAG9565405.1"/>
    </source>
</evidence>
<feature type="region of interest" description="Disordered" evidence="1">
    <location>
        <begin position="91"/>
        <end position="117"/>
    </location>
</feature>
<evidence type="ECO:0000313" key="4">
    <source>
        <dbReference type="Proteomes" id="UP000789524"/>
    </source>
</evidence>
<dbReference type="Proteomes" id="UP000789524">
    <property type="component" value="Unassembled WGS sequence"/>
</dbReference>
<feature type="transmembrane region" description="Helical" evidence="2">
    <location>
        <begin position="20"/>
        <end position="40"/>
    </location>
</feature>
<keyword evidence="2" id="KW-1133">Transmembrane helix</keyword>
<reference evidence="3" key="1">
    <citation type="submission" date="2021-09" db="EMBL/GenBank/DDBJ databases">
        <authorList>
            <person name="Martin H S."/>
        </authorList>
    </citation>
    <scope>NUCLEOTIDE SEQUENCE</scope>
</reference>
<feature type="compositionally biased region" description="Pro residues" evidence="1">
    <location>
        <begin position="102"/>
        <end position="111"/>
    </location>
</feature>
<comment type="caution">
    <text evidence="3">The sequence shown here is derived from an EMBL/GenBank/DDBJ whole genome shotgun (WGS) entry which is preliminary data.</text>
</comment>